<evidence type="ECO:0000256" key="1">
    <source>
        <dbReference type="ARBA" id="ARBA00001947"/>
    </source>
</evidence>
<reference evidence="9" key="2">
    <citation type="submission" date="2021-09" db="EMBL/GenBank/DDBJ databases">
        <authorList>
            <person name="Gilroy R."/>
        </authorList>
    </citation>
    <scope>NUCLEOTIDE SEQUENCE</scope>
    <source>
        <strain evidence="9">ChiHjej13B12-9602</strain>
    </source>
</reference>
<dbReference type="EC" id="3.4.13.-" evidence="9"/>
<dbReference type="GO" id="GO:0008777">
    <property type="term" value="F:acetylornithine deacetylase activity"/>
    <property type="evidence" value="ECO:0007669"/>
    <property type="project" value="TreeGrafter"/>
</dbReference>
<dbReference type="GO" id="GO:0016805">
    <property type="term" value="F:dipeptidase activity"/>
    <property type="evidence" value="ECO:0007669"/>
    <property type="project" value="UniProtKB-KW"/>
</dbReference>
<evidence type="ECO:0000256" key="5">
    <source>
        <dbReference type="ARBA" id="ARBA00022801"/>
    </source>
</evidence>
<comment type="similarity">
    <text evidence="2">Belongs to the peptidase M20A family.</text>
</comment>
<proteinExistence type="inferred from homology"/>
<keyword evidence="8" id="KW-0482">Metalloprotease</keyword>
<evidence type="ECO:0000256" key="8">
    <source>
        <dbReference type="ARBA" id="ARBA00023049"/>
    </source>
</evidence>
<comment type="caution">
    <text evidence="9">The sequence shown here is derived from an EMBL/GenBank/DDBJ whole genome shotgun (WGS) entry which is preliminary data.</text>
</comment>
<dbReference type="GO" id="GO:0008270">
    <property type="term" value="F:zinc ion binding"/>
    <property type="evidence" value="ECO:0007669"/>
    <property type="project" value="InterPro"/>
</dbReference>
<dbReference type="SUPFAM" id="SSF53187">
    <property type="entry name" value="Zn-dependent exopeptidases"/>
    <property type="match status" value="1"/>
</dbReference>
<protein>
    <submittedName>
        <fullName evidence="9">Sapep family Mn(2+)-dependent dipeptidase</fullName>
        <ecNumber evidence="9">3.4.13.-</ecNumber>
    </submittedName>
</protein>
<dbReference type="GO" id="GO:0006508">
    <property type="term" value="P:proteolysis"/>
    <property type="evidence" value="ECO:0007669"/>
    <property type="project" value="UniProtKB-KW"/>
</dbReference>
<keyword evidence="3" id="KW-0645">Protease</keyword>
<keyword evidence="5 9" id="KW-0378">Hydrolase</keyword>
<dbReference type="NCBIfam" id="TIGR01887">
    <property type="entry name" value="dipeptidaselike"/>
    <property type="match status" value="1"/>
</dbReference>
<evidence type="ECO:0000256" key="3">
    <source>
        <dbReference type="ARBA" id="ARBA00022670"/>
    </source>
</evidence>
<dbReference type="InterPro" id="IPR002933">
    <property type="entry name" value="Peptidase_M20"/>
</dbReference>
<dbReference type="SUPFAM" id="SSF55031">
    <property type="entry name" value="Bacterial exopeptidase dimerisation domain"/>
    <property type="match status" value="1"/>
</dbReference>
<dbReference type="Gene3D" id="3.40.630.10">
    <property type="entry name" value="Zn peptidases"/>
    <property type="match status" value="1"/>
</dbReference>
<name>A0A921IVD0_9ACTN</name>
<gene>
    <name evidence="9" type="ORF">K8V70_08705</name>
</gene>
<dbReference type="GO" id="GO:0006526">
    <property type="term" value="P:L-arginine biosynthetic process"/>
    <property type="evidence" value="ECO:0007669"/>
    <property type="project" value="TreeGrafter"/>
</dbReference>
<dbReference type="AlphaFoldDB" id="A0A921IVD0"/>
<dbReference type="Pfam" id="PF01546">
    <property type="entry name" value="Peptidase_M20"/>
    <property type="match status" value="1"/>
</dbReference>
<dbReference type="EMBL" id="DYUZ01000031">
    <property type="protein sequence ID" value="HJG37918.1"/>
    <property type="molecule type" value="Genomic_DNA"/>
</dbReference>
<evidence type="ECO:0000256" key="4">
    <source>
        <dbReference type="ARBA" id="ARBA00022723"/>
    </source>
</evidence>
<evidence type="ECO:0000256" key="2">
    <source>
        <dbReference type="ARBA" id="ARBA00006247"/>
    </source>
</evidence>
<evidence type="ECO:0000313" key="9">
    <source>
        <dbReference type="EMBL" id="HJG37918.1"/>
    </source>
</evidence>
<accession>A0A921IVD0</accession>
<organism evidence="9 10">
    <name type="scientific">Enorma phocaeensis</name>
    <dbReference type="NCBI Taxonomy" id="1871019"/>
    <lineage>
        <taxon>Bacteria</taxon>
        <taxon>Bacillati</taxon>
        <taxon>Actinomycetota</taxon>
        <taxon>Coriobacteriia</taxon>
        <taxon>Coriobacteriales</taxon>
        <taxon>Coriobacteriaceae</taxon>
        <taxon>Enorma</taxon>
    </lineage>
</organism>
<dbReference type="Proteomes" id="UP000753256">
    <property type="component" value="Unassembled WGS sequence"/>
</dbReference>
<keyword evidence="6" id="KW-0862">Zinc</keyword>
<keyword evidence="7 9" id="KW-0224">Dipeptidase</keyword>
<reference evidence="9" key="1">
    <citation type="journal article" date="2021" name="PeerJ">
        <title>Extensive microbial diversity within the chicken gut microbiome revealed by metagenomics and culture.</title>
        <authorList>
            <person name="Gilroy R."/>
            <person name="Ravi A."/>
            <person name="Getino M."/>
            <person name="Pursley I."/>
            <person name="Horton D.L."/>
            <person name="Alikhan N.F."/>
            <person name="Baker D."/>
            <person name="Gharbi K."/>
            <person name="Hall N."/>
            <person name="Watson M."/>
            <person name="Adriaenssens E.M."/>
            <person name="Foster-Nyarko E."/>
            <person name="Jarju S."/>
            <person name="Secka A."/>
            <person name="Antonio M."/>
            <person name="Oren A."/>
            <person name="Chaudhuri R.R."/>
            <person name="La Ragione R."/>
            <person name="Hildebrand F."/>
            <person name="Pallen M.J."/>
        </authorList>
    </citation>
    <scope>NUCLEOTIDE SEQUENCE</scope>
    <source>
        <strain evidence="9">ChiHjej13B12-9602</strain>
    </source>
</reference>
<dbReference type="GO" id="GO:0008237">
    <property type="term" value="F:metallopeptidase activity"/>
    <property type="evidence" value="ECO:0007669"/>
    <property type="project" value="UniProtKB-KW"/>
</dbReference>
<keyword evidence="4" id="KW-0479">Metal-binding</keyword>
<dbReference type="InterPro" id="IPR010964">
    <property type="entry name" value="M20A_pepV-rel"/>
</dbReference>
<sequence>MNSTELEEHIDAYIEEVWDELVADIAALVRYPSVADAGKAAPGAPFGGPVRDALDCALDIARRLGYATDEDEGYVGWGDIAGSEPGQIATIAHVDVVPAGPGWGTDPFEMTVREGWFLGRGVIDDKGPAVLSLYAGAFLLHEGITPRYTFRALLGCNEECGMTDVHHYLAGHVAPDFLFTPDADFPLCNAEKGCFNGRFVSGPIEGGKILSWYGAEAPNAIPSESVLELAVDASELPAPKVHADRISVEAVRPGVCRIGAQGIGGHASMPAGTVNAIALIVEYLRGCDVLDGDERAFVDLLSCVLADTAGDAMGIACADDTFGPLTISGGTICVRDDGRVAMSVDVRYPTSTDNERLLAVCEELAARFGAGFEMDWYKVPFLVGAEHPAVRALLDVYHEVTGEEAKPFSMGGGTYARNFPCAVSYGPVGRWTTVPSWVGHMHGPDEGAREVDLKRALKIYILAIMRLMEIDL</sequence>
<evidence type="ECO:0000256" key="7">
    <source>
        <dbReference type="ARBA" id="ARBA00022997"/>
    </source>
</evidence>
<dbReference type="Gene3D" id="3.30.70.360">
    <property type="match status" value="2"/>
</dbReference>
<dbReference type="PANTHER" id="PTHR43808:SF31">
    <property type="entry name" value="N-ACETYL-L-CITRULLINE DEACETYLASE"/>
    <property type="match status" value="1"/>
</dbReference>
<comment type="cofactor">
    <cofactor evidence="1">
        <name>Zn(2+)</name>
        <dbReference type="ChEBI" id="CHEBI:29105"/>
    </cofactor>
</comment>
<dbReference type="PANTHER" id="PTHR43808">
    <property type="entry name" value="ACETYLORNITHINE DEACETYLASE"/>
    <property type="match status" value="1"/>
</dbReference>
<dbReference type="InterPro" id="IPR036264">
    <property type="entry name" value="Bact_exopeptidase_dim_dom"/>
</dbReference>
<evidence type="ECO:0000256" key="6">
    <source>
        <dbReference type="ARBA" id="ARBA00022833"/>
    </source>
</evidence>
<evidence type="ECO:0000313" key="10">
    <source>
        <dbReference type="Proteomes" id="UP000753256"/>
    </source>
</evidence>
<dbReference type="InterPro" id="IPR050072">
    <property type="entry name" value="Peptidase_M20A"/>
</dbReference>